<dbReference type="RefSeq" id="WP_016402908.1">
    <property type="nucleotide sequence ID" value="NZ_BARX01000023.1"/>
</dbReference>
<feature type="transmembrane region" description="Helical" evidence="8">
    <location>
        <begin position="148"/>
        <end position="172"/>
    </location>
</feature>
<dbReference type="InterPro" id="IPR002771">
    <property type="entry name" value="Multi_antbiot-R_MarC"/>
</dbReference>
<dbReference type="Pfam" id="PF01914">
    <property type="entry name" value="MarC"/>
    <property type="match status" value="1"/>
</dbReference>
<proteinExistence type="inferred from homology"/>
<dbReference type="NCBIfam" id="NF008228">
    <property type="entry name" value="PRK10995.1"/>
    <property type="match status" value="1"/>
</dbReference>
<name>R9PTW7_AGAAL</name>
<feature type="transmembrane region" description="Helical" evidence="8">
    <location>
        <begin position="184"/>
        <end position="202"/>
    </location>
</feature>
<evidence type="ECO:0000256" key="2">
    <source>
        <dbReference type="ARBA" id="ARBA00009784"/>
    </source>
</evidence>
<evidence type="ECO:0000256" key="4">
    <source>
        <dbReference type="ARBA" id="ARBA00022519"/>
    </source>
</evidence>
<dbReference type="GO" id="GO:0005886">
    <property type="term" value="C:plasma membrane"/>
    <property type="evidence" value="ECO:0007669"/>
    <property type="project" value="UniProtKB-SubCell"/>
</dbReference>
<keyword evidence="6 8" id="KW-1133">Transmembrane helix</keyword>
<dbReference type="PANTHER" id="PTHR33508">
    <property type="entry name" value="UPF0056 MEMBRANE PROTEIN YHCE"/>
    <property type="match status" value="1"/>
</dbReference>
<evidence type="ECO:0000313" key="9">
    <source>
        <dbReference type="EMBL" id="GAD03141.1"/>
    </source>
</evidence>
<gene>
    <name evidence="9" type="ORF">AALB_3221</name>
</gene>
<evidence type="ECO:0000256" key="3">
    <source>
        <dbReference type="ARBA" id="ARBA00022475"/>
    </source>
</evidence>
<keyword evidence="10" id="KW-1185">Reference proteome</keyword>
<dbReference type="PANTHER" id="PTHR33508:SF2">
    <property type="entry name" value="UPF0056 INNER MEMBRANE PROTEIN MARC"/>
    <property type="match status" value="1"/>
</dbReference>
<evidence type="ECO:0000256" key="1">
    <source>
        <dbReference type="ARBA" id="ARBA00004429"/>
    </source>
</evidence>
<sequence length="216" mass="22863">MQIETIFTVAGLTMLALLPMVNPPTSATLLLGLSKGHGKSYLSRQAKMASLFLFIALTVTFFIGSSILELFSISMPSLRLGGGLIIGAIGFKMLFPAPPEKIELPKQDSIAFVPLTIPSMCGPGTMALVISGASEIASLPEDVSKPSVYLGSLIGFAGVALVAWLVLSMAYPTLKLLGKNGIDAFTRIMGFLLVCMGAQFLVNGLTEVYQTMELVL</sequence>
<comment type="subcellular location">
    <subcellularLocation>
        <location evidence="1">Cell inner membrane</location>
        <topology evidence="1">Multi-pass membrane protein</topology>
    </subcellularLocation>
    <subcellularLocation>
        <location evidence="8">Cell membrane</location>
        <topology evidence="8">Multi-pass membrane protein</topology>
    </subcellularLocation>
</comment>
<dbReference type="EMBL" id="BARX01000023">
    <property type="protein sequence ID" value="GAD03141.1"/>
    <property type="molecule type" value="Genomic_DNA"/>
</dbReference>
<dbReference type="AlphaFoldDB" id="R9PTW7"/>
<evidence type="ECO:0000256" key="8">
    <source>
        <dbReference type="RuleBase" id="RU362048"/>
    </source>
</evidence>
<evidence type="ECO:0000256" key="6">
    <source>
        <dbReference type="ARBA" id="ARBA00022989"/>
    </source>
</evidence>
<keyword evidence="3" id="KW-1003">Cell membrane</keyword>
<evidence type="ECO:0000313" key="10">
    <source>
        <dbReference type="Proteomes" id="UP000014461"/>
    </source>
</evidence>
<comment type="caution">
    <text evidence="9">The sequence shown here is derived from an EMBL/GenBank/DDBJ whole genome shotgun (WGS) entry which is preliminary data.</text>
</comment>
<evidence type="ECO:0000256" key="5">
    <source>
        <dbReference type="ARBA" id="ARBA00022692"/>
    </source>
</evidence>
<keyword evidence="7 8" id="KW-0472">Membrane</keyword>
<protein>
    <recommendedName>
        <fullName evidence="8">UPF0056 membrane protein</fullName>
    </recommendedName>
</protein>
<reference evidence="9" key="1">
    <citation type="journal article" date="2013" name="Genome Announc.">
        <title>Draft Genome Sequence of Agarivorans albus Strain MKT 106T, an Agarolytic Marine Bacterium.</title>
        <authorList>
            <person name="Yasuike M."/>
            <person name="Nakamura Y."/>
            <person name="Kai W."/>
            <person name="Fujiwara A."/>
            <person name="Fukui Y."/>
            <person name="Satomi M."/>
            <person name="Sano M."/>
        </authorList>
    </citation>
    <scope>NUCLEOTIDE SEQUENCE [LARGE SCALE GENOMIC DNA]</scope>
</reference>
<feature type="transmembrane region" description="Helical" evidence="8">
    <location>
        <begin position="78"/>
        <end position="95"/>
    </location>
</feature>
<evidence type="ECO:0000256" key="7">
    <source>
        <dbReference type="ARBA" id="ARBA00023136"/>
    </source>
</evidence>
<accession>R9PTW7</accession>
<keyword evidence="5 8" id="KW-0812">Transmembrane</keyword>
<dbReference type="NCBIfam" id="TIGR00427">
    <property type="entry name" value="NAAT family transporter"/>
    <property type="match status" value="1"/>
</dbReference>
<keyword evidence="4" id="KW-0997">Cell inner membrane</keyword>
<dbReference type="OrthoDB" id="21094at2"/>
<dbReference type="Proteomes" id="UP000014461">
    <property type="component" value="Unassembled WGS sequence"/>
</dbReference>
<comment type="similarity">
    <text evidence="2 8">Belongs to the UPF0056 (MarC) family.</text>
</comment>
<dbReference type="STRING" id="1331007.AALB_3221"/>
<comment type="caution">
    <text evidence="8">Lacks conserved residue(s) required for the propagation of feature annotation.</text>
</comment>
<feature type="transmembrane region" description="Helical" evidence="8">
    <location>
        <begin position="51"/>
        <end position="71"/>
    </location>
</feature>
<organism evidence="9 10">
    <name type="scientific">Agarivorans albus MKT 106</name>
    <dbReference type="NCBI Taxonomy" id="1331007"/>
    <lineage>
        <taxon>Bacteria</taxon>
        <taxon>Pseudomonadati</taxon>
        <taxon>Pseudomonadota</taxon>
        <taxon>Gammaproteobacteria</taxon>
        <taxon>Alteromonadales</taxon>
        <taxon>Alteromonadaceae</taxon>
        <taxon>Agarivorans</taxon>
    </lineage>
</organism>